<gene>
    <name evidence="2" type="ORF">C811_01799</name>
</gene>
<sequence length="512" mass="57048">MACKRRSVANRPVDAVAAALKREAAKRGDALKPIEVVKVALATYLSLTFREERDEELAGTPRLESADAAGLRRGTQAAVDRLLFNANYWRAAYETRIIAACTHPESARACLDAVSVWTAHTLKLNTLSPDETVATFERFCPPFALNRRRGSHERTRAGKGPLPDFRTTIEQLEQHGEEPSESIADLRFLLQTMETEAAAYETLSTASPVALTVLFSILPAWCLQNRIDLVSGPWWDDCDVMSAIIDALHDRFLELGFNDAVCQYFHDSCYEALDAYHRDLSSDPSPFADFAIPQLIALVQQAREDCPNFETDGYGGTLPPWLISKEQLIWNILVCSLYGPASARPLLVDSPDLLSLQGYAGKTDAITELAQTSFMRYTADRIASQADQEFATFASLPADLRDSSIAYISSIHRKLDTLGYEVLPAGSCYPDRCVAAFTASEVECLAILEHRRWLRERQKAGWRYGSSKDVEHKRSPYLVPWEELPDRAKEWNRSAVRSIPGLLASVNLAVVK</sequence>
<protein>
    <recommendedName>
        <fullName evidence="1">Ryanodine receptor Ryr domain-containing protein</fullName>
    </recommendedName>
</protein>
<name>R9KVB8_9ACTN</name>
<dbReference type="EMBL" id="ASSY01000009">
    <property type="protein sequence ID" value="EOS50176.1"/>
    <property type="molecule type" value="Genomic_DNA"/>
</dbReference>
<dbReference type="AlphaFoldDB" id="R9KVB8"/>
<evidence type="ECO:0000313" key="3">
    <source>
        <dbReference type="Proteomes" id="UP000014204"/>
    </source>
</evidence>
<dbReference type="Proteomes" id="UP000014204">
    <property type="component" value="Unassembled WGS sequence"/>
</dbReference>
<dbReference type="GeneID" id="82191223"/>
<dbReference type="Gene3D" id="6.20.350.10">
    <property type="match status" value="1"/>
</dbReference>
<evidence type="ECO:0000313" key="2">
    <source>
        <dbReference type="EMBL" id="EOS50176.1"/>
    </source>
</evidence>
<dbReference type="HOGENOM" id="CLU_531837_0_0_11"/>
<dbReference type="InterPro" id="IPR003032">
    <property type="entry name" value="Ryanodine_rcpt"/>
</dbReference>
<dbReference type="RefSeq" id="WP_016309990.1">
    <property type="nucleotide sequence ID" value="NZ_KE159646.1"/>
</dbReference>
<evidence type="ECO:0000259" key="1">
    <source>
        <dbReference type="Pfam" id="PF02026"/>
    </source>
</evidence>
<dbReference type="OrthoDB" id="3177121at2"/>
<dbReference type="eggNOG" id="COG1226">
    <property type="taxonomic scope" value="Bacteria"/>
</dbReference>
<comment type="caution">
    <text evidence="2">The sequence shown here is derived from an EMBL/GenBank/DDBJ whole genome shotgun (WGS) entry which is preliminary data.</text>
</comment>
<feature type="domain" description="Ryanodine receptor Ryr" evidence="1">
    <location>
        <begin position="442"/>
        <end position="505"/>
    </location>
</feature>
<organism evidence="2 3">
    <name type="scientific">Adlercreutzia caecimuris B7</name>
    <dbReference type="NCBI Taxonomy" id="1235794"/>
    <lineage>
        <taxon>Bacteria</taxon>
        <taxon>Bacillati</taxon>
        <taxon>Actinomycetota</taxon>
        <taxon>Coriobacteriia</taxon>
        <taxon>Eggerthellales</taxon>
        <taxon>Eggerthellaceae</taxon>
        <taxon>Adlercreutzia</taxon>
    </lineage>
</organism>
<dbReference type="Pfam" id="PF02026">
    <property type="entry name" value="RyR"/>
    <property type="match status" value="1"/>
</dbReference>
<dbReference type="STRING" id="1235794.C811_01799"/>
<accession>R9KVB8</accession>
<keyword evidence="3" id="KW-1185">Reference proteome</keyword>
<proteinExistence type="predicted"/>
<reference evidence="2 3" key="1">
    <citation type="submission" date="2013-04" db="EMBL/GenBank/DDBJ databases">
        <title>The Genome Sequence of Enterorhabdus caecimuris B7.</title>
        <authorList>
            <consortium name="The Broad Institute Genomics Platform"/>
            <consortium name="The Broad Institute Genome Sequencing Center for Infectious Disease"/>
            <person name="Earl A."/>
            <person name="Xavier R."/>
            <person name="Elson C."/>
            <person name="Duck W."/>
            <person name="Walker B."/>
            <person name="Young S."/>
            <person name="Zeng Q."/>
            <person name="Gargeya S."/>
            <person name="Fitzgerald M."/>
            <person name="Haas B."/>
            <person name="Abouelleil A."/>
            <person name="Allen A.W."/>
            <person name="Alvarado L."/>
            <person name="Arachchi H.M."/>
            <person name="Berlin A.M."/>
            <person name="Chapman S.B."/>
            <person name="Gainer-Dewar J."/>
            <person name="Goldberg J."/>
            <person name="Griggs A."/>
            <person name="Gujja S."/>
            <person name="Hansen M."/>
            <person name="Howarth C."/>
            <person name="Imamovic A."/>
            <person name="Ireland A."/>
            <person name="Larimer J."/>
            <person name="McCowan C."/>
            <person name="Murphy C."/>
            <person name="Pearson M."/>
            <person name="Poon T.W."/>
            <person name="Priest M."/>
            <person name="Roberts A."/>
            <person name="Saif S."/>
            <person name="Shea T."/>
            <person name="Sisk P."/>
            <person name="Sykes S."/>
            <person name="Wortman J."/>
            <person name="Nusbaum C."/>
            <person name="Birren B."/>
        </authorList>
    </citation>
    <scope>NUCLEOTIDE SEQUENCE [LARGE SCALE GENOMIC DNA]</scope>
    <source>
        <strain evidence="2 3">B7</strain>
    </source>
</reference>